<dbReference type="Pfam" id="PF00569">
    <property type="entry name" value="ZZ"/>
    <property type="match status" value="1"/>
</dbReference>
<dbReference type="SMART" id="SM00291">
    <property type="entry name" value="ZnF_ZZ"/>
    <property type="match status" value="4"/>
</dbReference>
<gene>
    <name evidence="8" type="ORF">DFH05DRAFT_1487726</name>
</gene>
<feature type="compositionally biased region" description="Polar residues" evidence="5">
    <location>
        <begin position="418"/>
        <end position="427"/>
    </location>
</feature>
<feature type="region of interest" description="Disordered" evidence="5">
    <location>
        <begin position="133"/>
        <end position="237"/>
    </location>
</feature>
<dbReference type="Proteomes" id="UP001142393">
    <property type="component" value="Unassembled WGS sequence"/>
</dbReference>
<feature type="domain" description="ZZ-type" evidence="6">
    <location>
        <begin position="660"/>
        <end position="721"/>
    </location>
</feature>
<reference evidence="8 9" key="1">
    <citation type="journal article" date="2023" name="Proc. Natl. Acad. Sci. U.S.A.">
        <title>A global phylogenomic analysis of the shiitake genus Lentinula.</title>
        <authorList>
            <person name="Sierra-Patev S."/>
            <person name="Min B."/>
            <person name="Naranjo-Ortiz M."/>
            <person name="Looney B."/>
            <person name="Konkel Z."/>
            <person name="Slot J.C."/>
            <person name="Sakamoto Y."/>
            <person name="Steenwyk J.L."/>
            <person name="Rokas A."/>
            <person name="Carro J."/>
            <person name="Camarero S."/>
            <person name="Ferreira P."/>
            <person name="Molpeceres G."/>
            <person name="Ruiz-Duenas F.J."/>
            <person name="Serrano A."/>
            <person name="Henrissat B."/>
            <person name="Drula E."/>
            <person name="Hughes K.W."/>
            <person name="Mata J.L."/>
            <person name="Ishikawa N.K."/>
            <person name="Vargas-Isla R."/>
            <person name="Ushijima S."/>
            <person name="Smith C.A."/>
            <person name="Donoghue J."/>
            <person name="Ahrendt S."/>
            <person name="Andreopoulos W."/>
            <person name="He G."/>
            <person name="LaButti K."/>
            <person name="Lipzen A."/>
            <person name="Ng V."/>
            <person name="Riley R."/>
            <person name="Sandor L."/>
            <person name="Barry K."/>
            <person name="Martinez A.T."/>
            <person name="Xiao Y."/>
            <person name="Gibbons J.G."/>
            <person name="Terashima K."/>
            <person name="Grigoriev I.V."/>
            <person name="Hibbett D."/>
        </authorList>
    </citation>
    <scope>NUCLEOTIDE SEQUENCE [LARGE SCALE GENOMIC DNA]</scope>
    <source>
        <strain evidence="8 9">TFB7810</strain>
    </source>
</reference>
<dbReference type="PANTHER" id="PTHR15090">
    <property type="entry name" value="SEQUESTOSOME 1-RELATED"/>
    <property type="match status" value="1"/>
</dbReference>
<proteinExistence type="predicted"/>
<dbReference type="Pfam" id="PF00564">
    <property type="entry name" value="PB1"/>
    <property type="match status" value="1"/>
</dbReference>
<dbReference type="SUPFAM" id="SSF57850">
    <property type="entry name" value="RING/U-box"/>
    <property type="match status" value="4"/>
</dbReference>
<evidence type="ECO:0008006" key="10">
    <source>
        <dbReference type="Google" id="ProtNLM"/>
    </source>
</evidence>
<feature type="domain" description="PB1" evidence="7">
    <location>
        <begin position="13"/>
        <end position="114"/>
    </location>
</feature>
<dbReference type="EMBL" id="JANVFU010000005">
    <property type="protein sequence ID" value="KAJ3745381.1"/>
    <property type="molecule type" value="Genomic_DNA"/>
</dbReference>
<keyword evidence="3" id="KW-0862">Zinc</keyword>
<feature type="domain" description="ZZ-type" evidence="6">
    <location>
        <begin position="771"/>
        <end position="828"/>
    </location>
</feature>
<feature type="compositionally biased region" description="Polar residues" evidence="5">
    <location>
        <begin position="191"/>
        <end position="203"/>
    </location>
</feature>
<dbReference type="Gene3D" id="3.30.60.90">
    <property type="match status" value="4"/>
</dbReference>
<organism evidence="8 9">
    <name type="scientific">Lentinula detonsa</name>
    <dbReference type="NCBI Taxonomy" id="2804962"/>
    <lineage>
        <taxon>Eukaryota</taxon>
        <taxon>Fungi</taxon>
        <taxon>Dikarya</taxon>
        <taxon>Basidiomycota</taxon>
        <taxon>Agaricomycotina</taxon>
        <taxon>Agaricomycetes</taxon>
        <taxon>Agaricomycetidae</taxon>
        <taxon>Agaricales</taxon>
        <taxon>Marasmiineae</taxon>
        <taxon>Omphalotaceae</taxon>
        <taxon>Lentinula</taxon>
    </lineage>
</organism>
<dbReference type="PANTHER" id="PTHR15090:SF8">
    <property type="entry name" value="ZZ-TYPE ZINC FINGER-CONTAINING PROTEIN"/>
    <property type="match status" value="1"/>
</dbReference>
<dbReference type="SUPFAM" id="SSF54277">
    <property type="entry name" value="CAD &amp; PB1 domains"/>
    <property type="match status" value="1"/>
</dbReference>
<protein>
    <recommendedName>
        <fullName evidence="10">Zz type zinc finger domain-containing protein</fullName>
    </recommendedName>
</protein>
<dbReference type="InterPro" id="IPR000433">
    <property type="entry name" value="Znf_ZZ"/>
</dbReference>
<comment type="caution">
    <text evidence="8">The sequence shown here is derived from an EMBL/GenBank/DDBJ whole genome shotgun (WGS) entry which is preliminary data.</text>
</comment>
<evidence type="ECO:0000259" key="7">
    <source>
        <dbReference type="PROSITE" id="PS51745"/>
    </source>
</evidence>
<keyword evidence="1" id="KW-0479">Metal-binding</keyword>
<dbReference type="PROSITE" id="PS51745">
    <property type="entry name" value="PB1"/>
    <property type="match status" value="1"/>
</dbReference>
<keyword evidence="9" id="KW-1185">Reference proteome</keyword>
<evidence type="ECO:0000259" key="6">
    <source>
        <dbReference type="PROSITE" id="PS50135"/>
    </source>
</evidence>
<dbReference type="InterPro" id="IPR043145">
    <property type="entry name" value="Znf_ZZ_sf"/>
</dbReference>
<keyword evidence="2 4" id="KW-0863">Zinc-finger</keyword>
<dbReference type="PROSITE" id="PS50135">
    <property type="entry name" value="ZF_ZZ_2"/>
    <property type="match status" value="2"/>
</dbReference>
<evidence type="ECO:0000313" key="8">
    <source>
        <dbReference type="EMBL" id="KAJ3745381.1"/>
    </source>
</evidence>
<name>A0A9W8P2G3_9AGAR</name>
<accession>A0A9W8P2G3</accession>
<dbReference type="CDD" id="cd02340">
    <property type="entry name" value="ZZ_NBR1_like"/>
    <property type="match status" value="1"/>
</dbReference>
<dbReference type="AlphaFoldDB" id="A0A9W8P2G3"/>
<evidence type="ECO:0000256" key="2">
    <source>
        <dbReference type="ARBA" id="ARBA00022771"/>
    </source>
</evidence>
<evidence type="ECO:0000256" key="1">
    <source>
        <dbReference type="ARBA" id="ARBA00022723"/>
    </source>
</evidence>
<dbReference type="InterPro" id="IPR000270">
    <property type="entry name" value="PB1_dom"/>
</dbReference>
<dbReference type="Gene3D" id="3.10.20.90">
    <property type="entry name" value="Phosphatidylinositol 3-kinase Catalytic Subunit, Chain A, domain 1"/>
    <property type="match status" value="1"/>
</dbReference>
<dbReference type="InterPro" id="IPR053793">
    <property type="entry name" value="PB1-like"/>
</dbReference>
<evidence type="ECO:0000256" key="5">
    <source>
        <dbReference type="SAM" id="MobiDB-lite"/>
    </source>
</evidence>
<evidence type="ECO:0000256" key="3">
    <source>
        <dbReference type="ARBA" id="ARBA00022833"/>
    </source>
</evidence>
<feature type="region of interest" description="Disordered" evidence="5">
    <location>
        <begin position="523"/>
        <end position="552"/>
    </location>
</feature>
<evidence type="ECO:0000313" key="9">
    <source>
        <dbReference type="Proteomes" id="UP001142393"/>
    </source>
</evidence>
<feature type="compositionally biased region" description="Polar residues" evidence="5">
    <location>
        <begin position="523"/>
        <end position="541"/>
    </location>
</feature>
<dbReference type="InterPro" id="IPR052260">
    <property type="entry name" value="Autophagy_Rcpt_SigReg"/>
</dbReference>
<evidence type="ECO:0000256" key="4">
    <source>
        <dbReference type="PROSITE-ProRule" id="PRU00228"/>
    </source>
</evidence>
<sequence>MNAPVNKHNPDKPLVVRCTFNENNKKITYRTAQRCTYDHLRAKIEQGFSLSAFSFEILYKDDDGETSKISADDDLTDAIQYFRSSADDASVSSASSIFSPHGFGNSKRITLRLQIEVGYDSLSLSDTGSIVSIDEYSGRNGGASERLPPFIVPEQDDDSVTVSSGDNGRLSAIGSSARNRGPSPLPDRSSELSGESSWDTLSRSTRRTQLDSNTRSARQDQDPFADSNGEPSPNSVFDRLRQEDDAARPNYDLPLSDQRRTEWITEQKKRAKQLQGVLPASSASDELSLLEQEDQVGDLSLQRAPTGKLYYMYGSGASQSQVAGFEDREIEIDPSIDGGINGKPRPTSRHLDWVATQRQKHAVANLPHLHSSEPSLDTAIPAKIFRQEDLTCCSGCGRELEFIKYVCEICGEKEPGSHLSSPTSSNKGKGRDPLPQFIYPPTAHQTNIYSSSMSPSFSSSSNTFVASHSISKPRPLPPEPSMSTSLTTLLPPSVPLKKTETGFELCPFCVEELGYIHALESQSTNEPGLSPTASNFSSSSLGDAAAQRRRAAPKEKGQLRHVYIERSWGHRGWDDVVHTDAETEICSACGVKTSTHNKMYKCASCPRYQLCRACYSQVHEIHPSHAFLVLRGKLPRSLSDSELLTYSDFLNTPEEQSNVHLGIKCINCRREIVGVCFHCAECENVDICLECELAGLPGNIDSADGGHLYAHISIKIPFPLPSYKIQPVSRKARTLWSNRVGHSKAASEISSYARTVIGIGNMHTSEPISEDHGITCNSCKKPISGVRYQCANCPAPQSGYNLCSSCEKVSYTVHNPMHAFFKLPRPVDQPITSNIPMIPELYEPGPSSIAYNIGNPAGYLSITHPGVFCDLCVTEIQGAWFRCAYCGKDLCSTCELLDTHNDTHIFLVLKSRVNMQALKKLLVDMESPSPIINYQIYL</sequence>
<dbReference type="GO" id="GO:0008270">
    <property type="term" value="F:zinc ion binding"/>
    <property type="evidence" value="ECO:0007669"/>
    <property type="project" value="UniProtKB-KW"/>
</dbReference>
<feature type="region of interest" description="Disordered" evidence="5">
    <location>
        <begin position="414"/>
        <end position="437"/>
    </location>
</feature>